<reference evidence="2 3" key="1">
    <citation type="submission" date="2016-11" db="EMBL/GenBank/DDBJ databases">
        <title>Study of marine rhodopsin-containing bacteria.</title>
        <authorList>
            <person name="Yoshizawa S."/>
            <person name="Kumagai Y."/>
            <person name="Kogure K."/>
        </authorList>
    </citation>
    <scope>NUCLEOTIDE SEQUENCE [LARGE SCALE GENOMIC DNA]</scope>
    <source>
        <strain evidence="2 3">SAORIC-28</strain>
    </source>
</reference>
<keyword evidence="3" id="KW-1185">Reference proteome</keyword>
<feature type="signal peptide" evidence="1">
    <location>
        <begin position="1"/>
        <end position="17"/>
    </location>
</feature>
<dbReference type="RefSeq" id="WP_095511206.1">
    <property type="nucleotide sequence ID" value="NZ_MQWD01000001.1"/>
</dbReference>
<dbReference type="OrthoDB" id="746143at2"/>
<dbReference type="Proteomes" id="UP000216339">
    <property type="component" value="Unassembled WGS sequence"/>
</dbReference>
<comment type="caution">
    <text evidence="2">The sequence shown here is derived from an EMBL/GenBank/DDBJ whole genome shotgun (WGS) entry which is preliminary data.</text>
</comment>
<proteinExistence type="predicted"/>
<dbReference type="EMBL" id="MQWD01000001">
    <property type="protein sequence ID" value="PAP77540.1"/>
    <property type="molecule type" value="Genomic_DNA"/>
</dbReference>
<evidence type="ECO:0000313" key="3">
    <source>
        <dbReference type="Proteomes" id="UP000216339"/>
    </source>
</evidence>
<keyword evidence="1" id="KW-0732">Signal</keyword>
<evidence type="ECO:0000313" key="2">
    <source>
        <dbReference type="EMBL" id="PAP77540.1"/>
    </source>
</evidence>
<gene>
    <name evidence="2" type="ORF">BSZ37_14365</name>
</gene>
<feature type="chain" id="PRO_5012312194" evidence="1">
    <location>
        <begin position="18"/>
        <end position="299"/>
    </location>
</feature>
<accession>A0A271J2F7</accession>
<organism evidence="2 3">
    <name type="scientific">Rubrivirga marina</name>
    <dbReference type="NCBI Taxonomy" id="1196024"/>
    <lineage>
        <taxon>Bacteria</taxon>
        <taxon>Pseudomonadati</taxon>
        <taxon>Rhodothermota</taxon>
        <taxon>Rhodothermia</taxon>
        <taxon>Rhodothermales</taxon>
        <taxon>Rubricoccaceae</taxon>
        <taxon>Rubrivirga</taxon>
    </lineage>
</organism>
<dbReference type="AlphaFoldDB" id="A0A271J2F7"/>
<protein>
    <submittedName>
        <fullName evidence="2">Uncharacterized protein</fullName>
    </submittedName>
</protein>
<evidence type="ECO:0000256" key="1">
    <source>
        <dbReference type="SAM" id="SignalP"/>
    </source>
</evidence>
<name>A0A271J2F7_9BACT</name>
<sequence length="299" mass="31422">MRLALFLAVALAAPACAQPVDKPAAVPDPYPRRADSVIARADDVGAPVDIDSVRTVDVPVPMGSGEAVVRVHTAPIPDALGSPGFEAFPLNALNLHDDEGTSVEAALDVLRERGGRVVELVHSGDRNVRFSVGGARYEADPNRMFTPAGRTRTLGSLSTADERAEAALAAFADSVLAVYAAEPPAVVLTLHNNTDANYSAASYGPGAPYASDAAAVTVHNGTDPDDFFFVTDRAIYDALVARGFNAVLQDNDAATDDGSLSVWAARRAVPYVNVEAQHGHREEQAAMLLALLDVLDAQR</sequence>